<protein>
    <recommendedName>
        <fullName evidence="1">TIR domain-containing protein</fullName>
    </recommendedName>
</protein>
<evidence type="ECO:0000259" key="1">
    <source>
        <dbReference type="PROSITE" id="PS50104"/>
    </source>
</evidence>
<organism evidence="2 3">
    <name type="scientific">Pseudoalteromonas luteoviolacea S4054</name>
    <dbReference type="NCBI Taxonomy" id="1129367"/>
    <lineage>
        <taxon>Bacteria</taxon>
        <taxon>Pseudomonadati</taxon>
        <taxon>Pseudomonadota</taxon>
        <taxon>Gammaproteobacteria</taxon>
        <taxon>Alteromonadales</taxon>
        <taxon>Pseudoalteromonadaceae</taxon>
        <taxon>Pseudoalteromonas</taxon>
    </lineage>
</organism>
<evidence type="ECO:0000313" key="2">
    <source>
        <dbReference type="EMBL" id="KKE85616.1"/>
    </source>
</evidence>
<dbReference type="InterPro" id="IPR035897">
    <property type="entry name" value="Toll_tir_struct_dom_sf"/>
</dbReference>
<dbReference type="Pfam" id="PF13676">
    <property type="entry name" value="TIR_2"/>
    <property type="match status" value="1"/>
</dbReference>
<evidence type="ECO:0000313" key="3">
    <source>
        <dbReference type="Proteomes" id="UP000033434"/>
    </source>
</evidence>
<dbReference type="AlphaFoldDB" id="A0A0F6AID2"/>
<dbReference type="SUPFAM" id="SSF52200">
    <property type="entry name" value="Toll/Interleukin receptor TIR domain"/>
    <property type="match status" value="1"/>
</dbReference>
<dbReference type="Proteomes" id="UP000033434">
    <property type="component" value="Unassembled WGS sequence"/>
</dbReference>
<dbReference type="PATRIC" id="fig|1129367.4.peg.302"/>
<name>A0A0F6AID2_9GAMM</name>
<dbReference type="SMART" id="SM00255">
    <property type="entry name" value="TIR"/>
    <property type="match status" value="1"/>
</dbReference>
<comment type="caution">
    <text evidence="2">The sequence shown here is derived from an EMBL/GenBank/DDBJ whole genome shotgun (WGS) entry which is preliminary data.</text>
</comment>
<dbReference type="RefSeq" id="WP_046354206.1">
    <property type="nucleotide sequence ID" value="NZ_AUXW01000022.1"/>
</dbReference>
<dbReference type="InterPro" id="IPR000157">
    <property type="entry name" value="TIR_dom"/>
</dbReference>
<dbReference type="GO" id="GO:0007165">
    <property type="term" value="P:signal transduction"/>
    <property type="evidence" value="ECO:0007669"/>
    <property type="project" value="InterPro"/>
</dbReference>
<dbReference type="PROSITE" id="PS50104">
    <property type="entry name" value="TIR"/>
    <property type="match status" value="1"/>
</dbReference>
<dbReference type="Gene3D" id="3.40.50.10140">
    <property type="entry name" value="Toll/interleukin-1 receptor homology (TIR) domain"/>
    <property type="match status" value="1"/>
</dbReference>
<dbReference type="EMBL" id="AUXW01000022">
    <property type="protein sequence ID" value="KKE85616.1"/>
    <property type="molecule type" value="Genomic_DNA"/>
</dbReference>
<sequence>MEYFLLIPVTGLILLASYLVYQSKEQKKSKKLLVEHGYRHVFSGDGNNFIAFDIENGMIRFGQLSKYKYEERPITYLTNYEWKWTEHNAVKVTNKFFLYISDVDHSMHEIFYGGNERLAEVEWAKFQAVVSECTAGQYREIKNMERHDSYDFFVSHASEDKDEFVRPLVKAMSNLGLNIWYDEFSLEIGDSLRRTIDHGLGSSRYGIVILSKAFFDKQWPQYELDALVNKSMSGQKVILPVWHGVEHQEVSNYSHSLAGKVAFSSSHLSVEDMAKEFLKLIQKNS</sequence>
<feature type="domain" description="TIR" evidence="1">
    <location>
        <begin position="148"/>
        <end position="285"/>
    </location>
</feature>
<gene>
    <name evidence="2" type="ORF">N479_25465</name>
</gene>
<reference evidence="2 3" key="1">
    <citation type="journal article" date="2015" name="BMC Genomics">
        <title>Genome mining reveals unlocked bioactive potential of marine Gram-negative bacteria.</title>
        <authorList>
            <person name="Machado H."/>
            <person name="Sonnenschein E.C."/>
            <person name="Melchiorsen J."/>
            <person name="Gram L."/>
        </authorList>
    </citation>
    <scope>NUCLEOTIDE SEQUENCE [LARGE SCALE GENOMIC DNA]</scope>
    <source>
        <strain evidence="2 3">S4054</strain>
    </source>
</reference>
<proteinExistence type="predicted"/>
<accession>A0A0F6AID2</accession>